<dbReference type="STRING" id="582744.Msip34_2597"/>
<protein>
    <recommendedName>
        <fullName evidence="2">Type II secretion system protein H</fullName>
    </recommendedName>
    <alternativeName>
        <fullName evidence="10">General secretion pathway protein H</fullName>
    </alternativeName>
</protein>
<evidence type="ECO:0000256" key="8">
    <source>
        <dbReference type="ARBA" id="ARBA00023136"/>
    </source>
</evidence>
<keyword evidence="8 11" id="KW-0472">Membrane</keyword>
<dbReference type="InterPro" id="IPR022346">
    <property type="entry name" value="T2SS_GspH"/>
</dbReference>
<feature type="domain" description="General secretion pathway GspH" evidence="12">
    <location>
        <begin position="44"/>
        <end position="167"/>
    </location>
</feature>
<dbReference type="Gene3D" id="3.55.40.10">
    <property type="entry name" value="minor pseudopilin epsh domain"/>
    <property type="match status" value="1"/>
</dbReference>
<reference evidence="14" key="1">
    <citation type="submission" date="2009-07" db="EMBL/GenBank/DDBJ databases">
        <title>Complete sequence of chromosome of Methylovorus sp. SIP3-4.</title>
        <authorList>
            <person name="Lucas S."/>
            <person name="Copeland A."/>
            <person name="Lapidus A."/>
            <person name="Glavina del Rio T."/>
            <person name="Tice H."/>
            <person name="Bruce D."/>
            <person name="Goodwin L."/>
            <person name="Pitluck S."/>
            <person name="Clum A."/>
            <person name="Larimer F."/>
            <person name="Land M."/>
            <person name="Hauser L."/>
            <person name="Kyrpides N."/>
            <person name="Mikhailova N."/>
            <person name="Kayluzhnaya M."/>
            <person name="Chistoserdova L."/>
        </authorList>
    </citation>
    <scope>NUCLEOTIDE SEQUENCE [LARGE SCALE GENOMIC DNA]</scope>
    <source>
        <strain evidence="14">SIP3-4</strain>
    </source>
</reference>
<dbReference type="GO" id="GO:0015627">
    <property type="term" value="C:type II protein secretion system complex"/>
    <property type="evidence" value="ECO:0007669"/>
    <property type="project" value="InterPro"/>
</dbReference>
<evidence type="ECO:0000256" key="9">
    <source>
        <dbReference type="ARBA" id="ARBA00025772"/>
    </source>
</evidence>
<reference evidence="13 14" key="2">
    <citation type="journal article" date="2011" name="J. Bacteriol.">
        <title>Genomes of three methylotrophs from a single niche uncover genetic and metabolic divergence of Methylophilaceae.</title>
        <authorList>
            <person name="Lapidus A."/>
            <person name="Clum A."/>
            <person name="Labutti K."/>
            <person name="Kaluzhnaya M.G."/>
            <person name="Lim S."/>
            <person name="Beck D.A."/>
            <person name="Glavina Del Rio T."/>
            <person name="Nolan M."/>
            <person name="Mavromatis K."/>
            <person name="Huntemann M."/>
            <person name="Lucas S."/>
            <person name="Lidstrom M.E."/>
            <person name="Ivanova N."/>
            <person name="Chistoserdova L."/>
        </authorList>
    </citation>
    <scope>NUCLEOTIDE SEQUENCE [LARGE SCALE GENOMIC DNA]</scope>
    <source>
        <strain evidence="13 14">SIP3-4</strain>
    </source>
</reference>
<name>C6XB64_METGS</name>
<evidence type="ECO:0000256" key="2">
    <source>
        <dbReference type="ARBA" id="ARBA00021549"/>
    </source>
</evidence>
<dbReference type="KEGG" id="mei:Msip34_2597"/>
<evidence type="ECO:0000256" key="4">
    <source>
        <dbReference type="ARBA" id="ARBA00022481"/>
    </source>
</evidence>
<evidence type="ECO:0000256" key="6">
    <source>
        <dbReference type="ARBA" id="ARBA00022692"/>
    </source>
</evidence>
<dbReference type="Pfam" id="PF12019">
    <property type="entry name" value="GspH"/>
    <property type="match status" value="1"/>
</dbReference>
<evidence type="ECO:0000313" key="14">
    <source>
        <dbReference type="Proteomes" id="UP000002743"/>
    </source>
</evidence>
<dbReference type="NCBIfam" id="TIGR02532">
    <property type="entry name" value="IV_pilin_GFxxxE"/>
    <property type="match status" value="1"/>
</dbReference>
<dbReference type="HOGENOM" id="CLU_084761_5_0_4"/>
<dbReference type="SUPFAM" id="SSF54523">
    <property type="entry name" value="Pili subunits"/>
    <property type="match status" value="1"/>
</dbReference>
<keyword evidence="4" id="KW-0488">Methylation</keyword>
<evidence type="ECO:0000256" key="1">
    <source>
        <dbReference type="ARBA" id="ARBA00004377"/>
    </source>
</evidence>
<dbReference type="GO" id="GO:0015628">
    <property type="term" value="P:protein secretion by the type II secretion system"/>
    <property type="evidence" value="ECO:0007669"/>
    <property type="project" value="InterPro"/>
</dbReference>
<dbReference type="Proteomes" id="UP000002743">
    <property type="component" value="Chromosome"/>
</dbReference>
<accession>C6XB64</accession>
<organism evidence="13 14">
    <name type="scientific">Methylovorus glucosotrophus (strain SIP3-4)</name>
    <dbReference type="NCBI Taxonomy" id="582744"/>
    <lineage>
        <taxon>Bacteria</taxon>
        <taxon>Pseudomonadati</taxon>
        <taxon>Pseudomonadota</taxon>
        <taxon>Betaproteobacteria</taxon>
        <taxon>Nitrosomonadales</taxon>
        <taxon>Methylophilaceae</taxon>
        <taxon>Methylovorus</taxon>
    </lineage>
</organism>
<dbReference type="EMBL" id="CP001674">
    <property type="protein sequence ID" value="ACT51834.1"/>
    <property type="molecule type" value="Genomic_DNA"/>
</dbReference>
<comment type="subcellular location">
    <subcellularLocation>
        <location evidence="1">Cell inner membrane</location>
        <topology evidence="1">Single-pass membrane protein</topology>
    </subcellularLocation>
</comment>
<dbReference type="RefSeq" id="WP_015831072.1">
    <property type="nucleotide sequence ID" value="NC_012969.1"/>
</dbReference>
<evidence type="ECO:0000256" key="7">
    <source>
        <dbReference type="ARBA" id="ARBA00022989"/>
    </source>
</evidence>
<dbReference type="eggNOG" id="COG4970">
    <property type="taxonomic scope" value="Bacteria"/>
</dbReference>
<sequence length="188" mass="19689">MATRHAPGFMLIEMLVVISIVGILAAVAIPSFRIFMANVQIKSASEAILNGLQLARAEAVRRNAQVRFTLIGQTGWSVGCLTVVGDNDGDGLQDCPAVIQSRDASESASSIKTTVIPGGAATITFNGMGRIPDPDVGGVSLASSISDITIDNDSITTEQSKELRIQIRGSTVRSCDPNVTLTGDGRKC</sequence>
<dbReference type="InterPro" id="IPR045584">
    <property type="entry name" value="Pilin-like"/>
</dbReference>
<comment type="similarity">
    <text evidence="9">Belongs to the GSP H family.</text>
</comment>
<evidence type="ECO:0000256" key="3">
    <source>
        <dbReference type="ARBA" id="ARBA00022475"/>
    </source>
</evidence>
<proteinExistence type="inferred from homology"/>
<dbReference type="InterPro" id="IPR012902">
    <property type="entry name" value="N_methyl_site"/>
</dbReference>
<keyword evidence="3" id="KW-1003">Cell membrane</keyword>
<keyword evidence="14" id="KW-1185">Reference proteome</keyword>
<evidence type="ECO:0000256" key="11">
    <source>
        <dbReference type="SAM" id="Phobius"/>
    </source>
</evidence>
<evidence type="ECO:0000313" key="13">
    <source>
        <dbReference type="EMBL" id="ACT51834.1"/>
    </source>
</evidence>
<dbReference type="GO" id="GO:0005886">
    <property type="term" value="C:plasma membrane"/>
    <property type="evidence" value="ECO:0007669"/>
    <property type="project" value="UniProtKB-SubCell"/>
</dbReference>
<feature type="transmembrane region" description="Helical" evidence="11">
    <location>
        <begin position="6"/>
        <end position="29"/>
    </location>
</feature>
<dbReference type="AlphaFoldDB" id="C6XB64"/>
<keyword evidence="7 11" id="KW-1133">Transmembrane helix</keyword>
<evidence type="ECO:0000256" key="5">
    <source>
        <dbReference type="ARBA" id="ARBA00022519"/>
    </source>
</evidence>
<evidence type="ECO:0000259" key="12">
    <source>
        <dbReference type="Pfam" id="PF12019"/>
    </source>
</evidence>
<evidence type="ECO:0000256" key="10">
    <source>
        <dbReference type="ARBA" id="ARBA00030775"/>
    </source>
</evidence>
<gene>
    <name evidence="13" type="ordered locus">Msip34_2597</name>
</gene>
<keyword evidence="5" id="KW-0997">Cell inner membrane</keyword>
<keyword evidence="6 11" id="KW-0812">Transmembrane</keyword>